<gene>
    <name evidence="4" type="primary">syd</name>
    <name evidence="5" type="ORF">FKM52_12740</name>
</gene>
<keyword evidence="1 4" id="KW-1003">Cell membrane</keyword>
<evidence type="ECO:0000313" key="5">
    <source>
        <dbReference type="EMBL" id="TPW41815.1"/>
    </source>
</evidence>
<sequence length="184" mass="21115">MNDQTAIALRAFTQRYCQQWQQQRGHLPFSKELYGIPSPCVVEQRDDGVIWQPRPFDGEPHLAAVERALDLQLQPALVSYYTTQYAGDMPAMLDRQPITLLQIWSEDDFVRVQENLIGHLVMKRRLKQTPTLFIATTESDLDVISLCNLNGEVILETLGTPKRQILAANIQTFLNNLQPFSDRF</sequence>
<reference evidence="5 6" key="1">
    <citation type="submission" date="2019-06" db="EMBL/GenBank/DDBJ databases">
        <authorList>
            <person name="Yang Y."/>
        </authorList>
    </citation>
    <scope>NUCLEOTIDE SEQUENCE [LARGE SCALE GENOMIC DNA]</scope>
    <source>
        <strain evidence="5 6">BIT-26</strain>
    </source>
</reference>
<dbReference type="EMBL" id="VHQI01000007">
    <property type="protein sequence ID" value="TPW41815.1"/>
    <property type="molecule type" value="Genomic_DNA"/>
</dbReference>
<dbReference type="InterPro" id="IPR038228">
    <property type="entry name" value="Syd_sf"/>
</dbReference>
<keyword evidence="2 4" id="KW-0997">Cell inner membrane</keyword>
<comment type="function">
    <text evidence="4">Interacts with the SecY protein in vivo. May bind preferentially to an uncomplexed state of SecY, thus functioning either as a chelating agent for excess SecY in the cell or as a regulatory factor that negatively controls the translocase function.</text>
</comment>
<dbReference type="AlphaFoldDB" id="A0A506V816"/>
<dbReference type="NCBIfam" id="NF003439">
    <property type="entry name" value="PRK04968.1"/>
    <property type="match status" value="1"/>
</dbReference>
<evidence type="ECO:0000256" key="3">
    <source>
        <dbReference type="ARBA" id="ARBA00023136"/>
    </source>
</evidence>
<comment type="caution">
    <text evidence="5">The sequence shown here is derived from an EMBL/GenBank/DDBJ whole genome shotgun (WGS) entry which is preliminary data.</text>
</comment>
<accession>A0A506V816</accession>
<name>A0A506V816_9GAMM</name>
<comment type="similarity">
    <text evidence="4">Belongs to the Syd family.</text>
</comment>
<dbReference type="CDD" id="cd16323">
    <property type="entry name" value="Syd"/>
    <property type="match status" value="1"/>
</dbReference>
<dbReference type="InterPro" id="IPR009948">
    <property type="entry name" value="Syd"/>
</dbReference>
<protein>
    <recommendedName>
        <fullName evidence="4">Protein Syd</fullName>
    </recommendedName>
</protein>
<evidence type="ECO:0000313" key="6">
    <source>
        <dbReference type="Proteomes" id="UP000319523"/>
    </source>
</evidence>
<dbReference type="GO" id="GO:0009898">
    <property type="term" value="C:cytoplasmic side of plasma membrane"/>
    <property type="evidence" value="ECO:0007669"/>
    <property type="project" value="InterPro"/>
</dbReference>
<proteinExistence type="inferred from homology"/>
<comment type="subcellular location">
    <subcellularLocation>
        <location evidence="4">Cell inner membrane</location>
        <topology evidence="4">Peripheral membrane protein</topology>
        <orientation evidence="4">Cytoplasmic side</orientation>
    </subcellularLocation>
    <text evidence="4">Loosely associated with the cytoplasmic side of the inner membrane, probably via SecY.</text>
</comment>
<evidence type="ECO:0000256" key="4">
    <source>
        <dbReference type="HAMAP-Rule" id="MF_01104"/>
    </source>
</evidence>
<dbReference type="Proteomes" id="UP000319523">
    <property type="component" value="Unassembled WGS sequence"/>
</dbReference>
<dbReference type="OrthoDB" id="5599437at2"/>
<organism evidence="5 6">
    <name type="scientific">Mixta tenebrionis</name>
    <dbReference type="NCBI Taxonomy" id="2562439"/>
    <lineage>
        <taxon>Bacteria</taxon>
        <taxon>Pseudomonadati</taxon>
        <taxon>Pseudomonadota</taxon>
        <taxon>Gammaproteobacteria</taxon>
        <taxon>Enterobacterales</taxon>
        <taxon>Erwiniaceae</taxon>
        <taxon>Mixta</taxon>
    </lineage>
</organism>
<evidence type="ECO:0000256" key="1">
    <source>
        <dbReference type="ARBA" id="ARBA00022475"/>
    </source>
</evidence>
<dbReference type="RefSeq" id="WP_141176744.1">
    <property type="nucleotide sequence ID" value="NZ_JBHUFX010000006.1"/>
</dbReference>
<dbReference type="HAMAP" id="MF_01104">
    <property type="entry name" value="Syd"/>
    <property type="match status" value="1"/>
</dbReference>
<dbReference type="Gene3D" id="3.40.1580.20">
    <property type="entry name" value="Syd protein"/>
    <property type="match status" value="1"/>
</dbReference>
<evidence type="ECO:0000256" key="2">
    <source>
        <dbReference type="ARBA" id="ARBA00022519"/>
    </source>
</evidence>
<keyword evidence="6" id="KW-1185">Reference proteome</keyword>
<dbReference type="Pfam" id="PF07348">
    <property type="entry name" value="Syd"/>
    <property type="match status" value="1"/>
</dbReference>
<keyword evidence="3 4" id="KW-0472">Membrane</keyword>